<dbReference type="SUPFAM" id="SSF51730">
    <property type="entry name" value="FAD-linked oxidoreductase"/>
    <property type="match status" value="1"/>
</dbReference>
<dbReference type="AlphaFoldDB" id="A0A2A9CV92"/>
<keyword evidence="10" id="KW-1185">Reference proteome</keyword>
<organism evidence="9 10">
    <name type="scientific">Propionicimonas paludicola</name>
    <dbReference type="NCBI Taxonomy" id="185243"/>
    <lineage>
        <taxon>Bacteria</taxon>
        <taxon>Bacillati</taxon>
        <taxon>Actinomycetota</taxon>
        <taxon>Actinomycetes</taxon>
        <taxon>Propionibacteriales</taxon>
        <taxon>Nocardioidaceae</taxon>
        <taxon>Propionicimonas</taxon>
    </lineage>
</organism>
<evidence type="ECO:0000256" key="1">
    <source>
        <dbReference type="ARBA" id="ARBA00001974"/>
    </source>
</evidence>
<keyword evidence="5 8" id="KW-0274">FAD</keyword>
<name>A0A2A9CV92_9ACTN</name>
<dbReference type="PANTHER" id="PTHR45754">
    <property type="entry name" value="METHYLENETETRAHYDROFOLATE REDUCTASE"/>
    <property type="match status" value="1"/>
</dbReference>
<protein>
    <recommendedName>
        <fullName evidence="8">Methylenetetrahydrofolate reductase</fullName>
    </recommendedName>
</protein>
<comment type="caution">
    <text evidence="9">The sequence shown here is derived from an EMBL/GenBank/DDBJ whole genome shotgun (WGS) entry which is preliminary data.</text>
</comment>
<dbReference type="GO" id="GO:0106312">
    <property type="term" value="F:methylenetetrahydrofolate reductase (NADH) activity"/>
    <property type="evidence" value="ECO:0007669"/>
    <property type="project" value="UniProtKB-EC"/>
</dbReference>
<dbReference type="EMBL" id="PDJC01000001">
    <property type="protein sequence ID" value="PFG17550.1"/>
    <property type="molecule type" value="Genomic_DNA"/>
</dbReference>
<keyword evidence="6 8" id="KW-0560">Oxidoreductase</keyword>
<dbReference type="GO" id="GO:0071949">
    <property type="term" value="F:FAD binding"/>
    <property type="evidence" value="ECO:0007669"/>
    <property type="project" value="TreeGrafter"/>
</dbReference>
<keyword evidence="4 8" id="KW-0285">Flavoprotein</keyword>
<dbReference type="Pfam" id="PF02219">
    <property type="entry name" value="MTHFR"/>
    <property type="match status" value="1"/>
</dbReference>
<reference evidence="9 10" key="1">
    <citation type="submission" date="2017-10" db="EMBL/GenBank/DDBJ databases">
        <title>Sequencing the genomes of 1000 actinobacteria strains.</title>
        <authorList>
            <person name="Klenk H.-P."/>
        </authorList>
    </citation>
    <scope>NUCLEOTIDE SEQUENCE [LARGE SCALE GENOMIC DNA]</scope>
    <source>
        <strain evidence="9 10">DSM 15597</strain>
    </source>
</reference>
<accession>A0A2A9CV92</accession>
<dbReference type="CDD" id="cd00537">
    <property type="entry name" value="MTHFR"/>
    <property type="match status" value="1"/>
</dbReference>
<evidence type="ECO:0000256" key="7">
    <source>
        <dbReference type="ARBA" id="ARBA00048628"/>
    </source>
</evidence>
<dbReference type="RefSeq" id="WP_098460969.1">
    <property type="nucleotide sequence ID" value="NZ_PDJC01000001.1"/>
</dbReference>
<evidence type="ECO:0000256" key="3">
    <source>
        <dbReference type="ARBA" id="ARBA00006743"/>
    </source>
</evidence>
<sequence length="308" mass="32678">MPSPRPSIARLLAAGGRPTMSFEFFPPKDDAGAQTLLDAIDALEPLAPDFVSVTYGATGSSRERTIEATRLISPRTSAITVGHLTCVSQSVDDLGAAIDAYTEAGVGHILAVRGDPPGGPTAPWQRHPDGLDNATELVELVKSRGDFCVGVGAFPDAHPDRKDVELDARILADKQRAGAEFAITQLFFDADAYFRLVERAGRHGADLPIIAGIMPVTTISQIERFAGFSGADLPRAVTDRLHAVADDPAAVREVGVEIAVELCDRLLAGGAPGLQFFTQNRSRATAEILGRLRRIPPHTEPVGSTDGE</sequence>
<proteinExistence type="inferred from homology"/>
<comment type="similarity">
    <text evidence="3 8">Belongs to the methylenetetrahydrofolate reductase family.</text>
</comment>
<dbReference type="OrthoDB" id="9812555at2"/>
<comment type="cofactor">
    <cofactor evidence="1 8">
        <name>FAD</name>
        <dbReference type="ChEBI" id="CHEBI:57692"/>
    </cofactor>
</comment>
<comment type="pathway">
    <text evidence="2 8">One-carbon metabolism; tetrahydrofolate interconversion.</text>
</comment>
<evidence type="ECO:0000256" key="4">
    <source>
        <dbReference type="ARBA" id="ARBA00022630"/>
    </source>
</evidence>
<dbReference type="UniPathway" id="UPA00193"/>
<dbReference type="InterPro" id="IPR029041">
    <property type="entry name" value="FAD-linked_oxidoreductase-like"/>
</dbReference>
<dbReference type="GO" id="GO:0035999">
    <property type="term" value="P:tetrahydrofolate interconversion"/>
    <property type="evidence" value="ECO:0007669"/>
    <property type="project" value="UniProtKB-UniPathway"/>
</dbReference>
<evidence type="ECO:0000256" key="5">
    <source>
        <dbReference type="ARBA" id="ARBA00022827"/>
    </source>
</evidence>
<dbReference type="PANTHER" id="PTHR45754:SF3">
    <property type="entry name" value="METHYLENETETRAHYDROFOLATE REDUCTASE (NADPH)"/>
    <property type="match status" value="1"/>
</dbReference>
<evidence type="ECO:0000256" key="6">
    <source>
        <dbReference type="ARBA" id="ARBA00023002"/>
    </source>
</evidence>
<dbReference type="GO" id="GO:0009086">
    <property type="term" value="P:methionine biosynthetic process"/>
    <property type="evidence" value="ECO:0007669"/>
    <property type="project" value="TreeGrafter"/>
</dbReference>
<evidence type="ECO:0000313" key="9">
    <source>
        <dbReference type="EMBL" id="PFG17550.1"/>
    </source>
</evidence>
<evidence type="ECO:0000256" key="8">
    <source>
        <dbReference type="RuleBase" id="RU003862"/>
    </source>
</evidence>
<evidence type="ECO:0000256" key="2">
    <source>
        <dbReference type="ARBA" id="ARBA00004777"/>
    </source>
</evidence>
<dbReference type="GO" id="GO:0005829">
    <property type="term" value="C:cytosol"/>
    <property type="evidence" value="ECO:0007669"/>
    <property type="project" value="TreeGrafter"/>
</dbReference>
<evidence type="ECO:0000313" key="10">
    <source>
        <dbReference type="Proteomes" id="UP000226079"/>
    </source>
</evidence>
<dbReference type="InterPro" id="IPR003171">
    <property type="entry name" value="Mehydrof_redctse-like"/>
</dbReference>
<gene>
    <name evidence="9" type="ORF">ATK74_2123</name>
</gene>
<comment type="catalytic activity">
    <reaction evidence="7">
        <text>(6S)-5-methyl-5,6,7,8-tetrahydrofolate + NAD(+) = (6R)-5,10-methylene-5,6,7,8-tetrahydrofolate + NADH + H(+)</text>
        <dbReference type="Rhea" id="RHEA:19821"/>
        <dbReference type="ChEBI" id="CHEBI:15378"/>
        <dbReference type="ChEBI" id="CHEBI:15636"/>
        <dbReference type="ChEBI" id="CHEBI:18608"/>
        <dbReference type="ChEBI" id="CHEBI:57540"/>
        <dbReference type="ChEBI" id="CHEBI:57945"/>
        <dbReference type="EC" id="1.5.1.54"/>
    </reaction>
    <physiologicalReaction direction="right-to-left" evidence="7">
        <dbReference type="Rhea" id="RHEA:19823"/>
    </physiologicalReaction>
</comment>
<dbReference type="Proteomes" id="UP000226079">
    <property type="component" value="Unassembled WGS sequence"/>
</dbReference>
<dbReference type="Gene3D" id="3.20.20.220">
    <property type="match status" value="1"/>
</dbReference>